<dbReference type="Pfam" id="PF04608">
    <property type="entry name" value="PgpA"/>
    <property type="match status" value="1"/>
</dbReference>
<evidence type="ECO:0000313" key="4">
    <source>
        <dbReference type="Proteomes" id="UP000053937"/>
    </source>
</evidence>
<dbReference type="GO" id="GO:0006629">
    <property type="term" value="P:lipid metabolic process"/>
    <property type="evidence" value="ECO:0007669"/>
    <property type="project" value="InterPro"/>
</dbReference>
<accession>A0A101JNG9</accession>
<dbReference type="SUPFAM" id="SSF101307">
    <property type="entry name" value="YutG-like"/>
    <property type="match status" value="1"/>
</dbReference>
<name>A0A101JNG9_CHLLI</name>
<evidence type="ECO:0000259" key="2">
    <source>
        <dbReference type="Pfam" id="PF04608"/>
    </source>
</evidence>
<keyword evidence="4" id="KW-1185">Reference proteome</keyword>
<dbReference type="InterPro" id="IPR036681">
    <property type="entry name" value="PgpA-like_sf"/>
</dbReference>
<dbReference type="PANTHER" id="PTHR36305">
    <property type="entry name" value="PHOSPHATIDYLGLYCEROPHOSPHATASE A"/>
    <property type="match status" value="1"/>
</dbReference>
<evidence type="ECO:0000256" key="1">
    <source>
        <dbReference type="SAM" id="Phobius"/>
    </source>
</evidence>
<feature type="transmembrane region" description="Helical" evidence="1">
    <location>
        <begin position="45"/>
        <end position="63"/>
    </location>
</feature>
<proteinExistence type="predicted"/>
<reference evidence="3 4" key="1">
    <citation type="submission" date="2015-10" db="EMBL/GenBank/DDBJ databases">
        <title>Draft Genome Sequence of Chlorobium limicola strain Frasassi Growing under Artificial Lighting in the Frasassi Cave System.</title>
        <authorList>
            <person name="Mansor M."/>
            <person name="Macalady J."/>
        </authorList>
    </citation>
    <scope>NUCLEOTIDE SEQUENCE [LARGE SCALE GENOMIC DNA]</scope>
    <source>
        <strain evidence="3 4">Frasassi</strain>
    </source>
</reference>
<feature type="transmembrane region" description="Helical" evidence="1">
    <location>
        <begin position="84"/>
        <end position="107"/>
    </location>
</feature>
<feature type="domain" description="YutG/PgpA" evidence="2">
    <location>
        <begin position="9"/>
        <end position="145"/>
    </location>
</feature>
<keyword evidence="1" id="KW-0472">Membrane</keyword>
<dbReference type="InterPro" id="IPR026037">
    <property type="entry name" value="PgpA"/>
</dbReference>
<dbReference type="GO" id="GO:0008962">
    <property type="term" value="F:phosphatidylglycerophosphatase activity"/>
    <property type="evidence" value="ECO:0007669"/>
    <property type="project" value="InterPro"/>
</dbReference>
<keyword evidence="1" id="KW-0812">Transmembrane</keyword>
<dbReference type="AlphaFoldDB" id="A0A101JNG9"/>
<organism evidence="3 4">
    <name type="scientific">Chlorobium limicola</name>
    <dbReference type="NCBI Taxonomy" id="1092"/>
    <lineage>
        <taxon>Bacteria</taxon>
        <taxon>Pseudomonadati</taxon>
        <taxon>Chlorobiota</taxon>
        <taxon>Chlorobiia</taxon>
        <taxon>Chlorobiales</taxon>
        <taxon>Chlorobiaceae</taxon>
        <taxon>Chlorobium/Pelodictyon group</taxon>
        <taxon>Chlorobium</taxon>
    </lineage>
</organism>
<dbReference type="OrthoDB" id="9804091at2"/>
<dbReference type="RefSeq" id="WP_059138839.1">
    <property type="nucleotide sequence ID" value="NZ_LMBR01000105.1"/>
</dbReference>
<dbReference type="Proteomes" id="UP000053937">
    <property type="component" value="Unassembled WGS sequence"/>
</dbReference>
<feature type="transmembrane region" description="Helical" evidence="1">
    <location>
        <begin position="132"/>
        <end position="156"/>
    </location>
</feature>
<gene>
    <name evidence="3" type="ORF">ASB62_04710</name>
</gene>
<dbReference type="PANTHER" id="PTHR36305:SF1">
    <property type="entry name" value="PHOSPHATIDYLGLYCEROPHOSPHATASE A"/>
    <property type="match status" value="1"/>
</dbReference>
<dbReference type="InterPro" id="IPR007686">
    <property type="entry name" value="YutG/PgpA"/>
</dbReference>
<comment type="caution">
    <text evidence="3">The sequence shown here is derived from an EMBL/GenBank/DDBJ whole genome shotgun (WGS) entry which is preliminary data.</text>
</comment>
<keyword evidence="1" id="KW-1133">Transmembrane helix</keyword>
<dbReference type="EMBL" id="LMBR01000105">
    <property type="protein sequence ID" value="KUL30135.1"/>
    <property type="molecule type" value="Genomic_DNA"/>
</dbReference>
<dbReference type="PIRSF" id="PIRSF006162">
    <property type="entry name" value="PgpA"/>
    <property type="match status" value="1"/>
</dbReference>
<dbReference type="CDD" id="cd06971">
    <property type="entry name" value="PgpA"/>
    <property type="match status" value="1"/>
</dbReference>
<sequence>MRMRLAGLLSTCFGLGFFPVAPGTVVSLAAVLGYLYFPVFHDLPFLVVAIVLASIAGVWSGGVMEEKYGDDPSIVTIDELAGQWVALAALPAAPLTGLLGFLFFRFFDIAKPGPVDRAQRFPGGWGIMADDLLAGFFANLSVRAVLTAASLFHIVLPL</sequence>
<evidence type="ECO:0000313" key="3">
    <source>
        <dbReference type="EMBL" id="KUL30135.1"/>
    </source>
</evidence>
<protein>
    <submittedName>
        <fullName evidence="3">Phosphatidylglycerophosphatase</fullName>
    </submittedName>
</protein>